<dbReference type="PANTHER" id="PTHR43115">
    <property type="entry name" value="DEHYDROGENASE/REDUCTASE SDR FAMILY MEMBER 11"/>
    <property type="match status" value="1"/>
</dbReference>
<reference evidence="3" key="1">
    <citation type="submission" date="2019-08" db="EMBL/GenBank/DDBJ databases">
        <title>The genome of the North American firefly Photinus pyralis.</title>
        <authorList>
            <consortium name="Photinus pyralis genome working group"/>
            <person name="Fallon T.R."/>
            <person name="Sander Lower S.E."/>
            <person name="Weng J.-K."/>
        </authorList>
    </citation>
    <scope>NUCLEOTIDE SEQUENCE</scope>
    <source>
        <strain evidence="3">TRF0915ILg1</strain>
        <tissue evidence="3">Whole body</tissue>
    </source>
</reference>
<dbReference type="InterPro" id="IPR002347">
    <property type="entry name" value="SDR_fam"/>
</dbReference>
<accession>A0A8K0CNG8</accession>
<sequence length="200" mass="21634">MVVSLERWVGKVAIVTGASAGIGATISRSWTEATNLTDGDSQLWKEIFDTDVLGLCIATREAVKDMRENKVAGHIIHINSVGGHYIPNLPNTNVYPASKHAVTALTETLRQELNSIGSKIKVTSVSPGVVTTEFVDACFTRSRTSPPPELKEMVQELPSLQASDIADGVLYVLATPPHVQVRLCNIRLSSILNKIYLVGL</sequence>
<evidence type="ECO:0000313" key="3">
    <source>
        <dbReference type="EMBL" id="KAF2890678.1"/>
    </source>
</evidence>
<protein>
    <recommendedName>
        <fullName evidence="5">Dehydrogenase/reductase SDR family member 11</fullName>
    </recommendedName>
</protein>
<dbReference type="OrthoDB" id="1933717at2759"/>
<dbReference type="Gene3D" id="3.40.50.720">
    <property type="entry name" value="NAD(P)-binding Rossmann-like Domain"/>
    <property type="match status" value="1"/>
</dbReference>
<dbReference type="AlphaFoldDB" id="A0A8K0CNG8"/>
<dbReference type="PRINTS" id="PR00081">
    <property type="entry name" value="GDHRDH"/>
</dbReference>
<proteinExistence type="inferred from homology"/>
<dbReference type="GO" id="GO:0016491">
    <property type="term" value="F:oxidoreductase activity"/>
    <property type="evidence" value="ECO:0007669"/>
    <property type="project" value="UniProtKB-KW"/>
</dbReference>
<dbReference type="Proteomes" id="UP000801492">
    <property type="component" value="Unassembled WGS sequence"/>
</dbReference>
<evidence type="ECO:0000256" key="2">
    <source>
        <dbReference type="ARBA" id="ARBA00023002"/>
    </source>
</evidence>
<keyword evidence="4" id="KW-1185">Reference proteome</keyword>
<gene>
    <name evidence="3" type="ORF">ILUMI_15495</name>
</gene>
<dbReference type="EMBL" id="VTPC01048074">
    <property type="protein sequence ID" value="KAF2890678.1"/>
    <property type="molecule type" value="Genomic_DNA"/>
</dbReference>
<evidence type="ECO:0008006" key="5">
    <source>
        <dbReference type="Google" id="ProtNLM"/>
    </source>
</evidence>
<comment type="similarity">
    <text evidence="1">Belongs to the short-chain dehydrogenases/reductases (SDR) family.</text>
</comment>
<dbReference type="InterPro" id="IPR036291">
    <property type="entry name" value="NAD(P)-bd_dom_sf"/>
</dbReference>
<dbReference type="SUPFAM" id="SSF51735">
    <property type="entry name" value="NAD(P)-binding Rossmann-fold domains"/>
    <property type="match status" value="1"/>
</dbReference>
<evidence type="ECO:0000256" key="1">
    <source>
        <dbReference type="ARBA" id="ARBA00006484"/>
    </source>
</evidence>
<evidence type="ECO:0000313" key="4">
    <source>
        <dbReference type="Proteomes" id="UP000801492"/>
    </source>
</evidence>
<dbReference type="PANTHER" id="PTHR43115:SF4">
    <property type="entry name" value="DEHYDROGENASE_REDUCTASE SDR FAMILY MEMBER 11"/>
    <property type="match status" value="1"/>
</dbReference>
<name>A0A8K0CNG8_IGNLU</name>
<dbReference type="Pfam" id="PF00106">
    <property type="entry name" value="adh_short"/>
    <property type="match status" value="1"/>
</dbReference>
<organism evidence="3 4">
    <name type="scientific">Ignelater luminosus</name>
    <name type="common">Cucubano</name>
    <name type="synonym">Pyrophorus luminosus</name>
    <dbReference type="NCBI Taxonomy" id="2038154"/>
    <lineage>
        <taxon>Eukaryota</taxon>
        <taxon>Metazoa</taxon>
        <taxon>Ecdysozoa</taxon>
        <taxon>Arthropoda</taxon>
        <taxon>Hexapoda</taxon>
        <taxon>Insecta</taxon>
        <taxon>Pterygota</taxon>
        <taxon>Neoptera</taxon>
        <taxon>Endopterygota</taxon>
        <taxon>Coleoptera</taxon>
        <taxon>Polyphaga</taxon>
        <taxon>Elateriformia</taxon>
        <taxon>Elateroidea</taxon>
        <taxon>Elateridae</taxon>
        <taxon>Agrypninae</taxon>
        <taxon>Pyrophorini</taxon>
        <taxon>Ignelater</taxon>
    </lineage>
</organism>
<comment type="caution">
    <text evidence="3">The sequence shown here is derived from an EMBL/GenBank/DDBJ whole genome shotgun (WGS) entry which is preliminary data.</text>
</comment>
<keyword evidence="2" id="KW-0560">Oxidoreductase</keyword>